<dbReference type="InterPro" id="IPR036291">
    <property type="entry name" value="NAD(P)-bd_dom_sf"/>
</dbReference>
<dbReference type="GO" id="GO:0004073">
    <property type="term" value="F:aspartate-semialdehyde dehydrogenase activity"/>
    <property type="evidence" value="ECO:0007669"/>
    <property type="project" value="TreeGrafter"/>
</dbReference>
<proteinExistence type="predicted"/>
<dbReference type="InterPro" id="IPR051823">
    <property type="entry name" value="ASADH-related"/>
</dbReference>
<dbReference type="GO" id="GO:0051287">
    <property type="term" value="F:NAD binding"/>
    <property type="evidence" value="ECO:0007669"/>
    <property type="project" value="InterPro"/>
</dbReference>
<organism evidence="2 3">
    <name type="scientific">Candidatus Kaiserbacteria bacterium GW2011_GWB1_50_17</name>
    <dbReference type="NCBI Taxonomy" id="1618673"/>
    <lineage>
        <taxon>Bacteria</taxon>
        <taxon>Candidatus Kaiseribacteriota</taxon>
    </lineage>
</organism>
<feature type="domain" description="Semialdehyde dehydrogenase NAD-binding" evidence="1">
    <location>
        <begin position="6"/>
        <end position="100"/>
    </location>
</feature>
<evidence type="ECO:0000313" key="2">
    <source>
        <dbReference type="EMBL" id="KKW17109.1"/>
    </source>
</evidence>
<dbReference type="Proteomes" id="UP000034120">
    <property type="component" value="Unassembled WGS sequence"/>
</dbReference>
<dbReference type="PANTHER" id="PTHR46718">
    <property type="entry name" value="ASPARTATE-SEMIALDEHYDE DEHYDROGENASE"/>
    <property type="match status" value="1"/>
</dbReference>
<dbReference type="PANTHER" id="PTHR46718:SF1">
    <property type="entry name" value="ASPARTATE-SEMIALDEHYDE DEHYDROGENASE"/>
    <property type="match status" value="1"/>
</dbReference>
<comment type="caution">
    <text evidence="2">The sequence shown here is derived from an EMBL/GenBank/DDBJ whole genome shotgun (WGS) entry which is preliminary data.</text>
</comment>
<dbReference type="GO" id="GO:0009086">
    <property type="term" value="P:methionine biosynthetic process"/>
    <property type="evidence" value="ECO:0007669"/>
    <property type="project" value="TreeGrafter"/>
</dbReference>
<reference evidence="2 3" key="1">
    <citation type="journal article" date="2015" name="Nature">
        <title>rRNA introns, odd ribosomes, and small enigmatic genomes across a large radiation of phyla.</title>
        <authorList>
            <person name="Brown C.T."/>
            <person name="Hug L.A."/>
            <person name="Thomas B.C."/>
            <person name="Sharon I."/>
            <person name="Castelle C.J."/>
            <person name="Singh A."/>
            <person name="Wilkins M.J."/>
            <person name="Williams K.H."/>
            <person name="Banfield J.F."/>
        </authorList>
    </citation>
    <scope>NUCLEOTIDE SEQUENCE [LARGE SCALE GENOMIC DNA]</scope>
</reference>
<feature type="non-terminal residue" evidence="2">
    <location>
        <position position="100"/>
    </location>
</feature>
<dbReference type="SMART" id="SM00859">
    <property type="entry name" value="Semialdhyde_dh"/>
    <property type="match status" value="1"/>
</dbReference>
<dbReference type="GO" id="GO:0009088">
    <property type="term" value="P:threonine biosynthetic process"/>
    <property type="evidence" value="ECO:0007669"/>
    <property type="project" value="TreeGrafter"/>
</dbReference>
<gene>
    <name evidence="2" type="ORF">UY57_C0026G0001</name>
</gene>
<evidence type="ECO:0000313" key="3">
    <source>
        <dbReference type="Proteomes" id="UP000034120"/>
    </source>
</evidence>
<sequence>MDKKIPVGVLGATGMVGQQYIRLLSDHPWFEVAYVAASPSSAGKKYSDALKGGWIVEGEVPAHVGSLIVGDVANVKRAEGSCALVFSAFEMPDKEAIKAT</sequence>
<dbReference type="Pfam" id="PF01118">
    <property type="entry name" value="Semialdhyde_dh"/>
    <property type="match status" value="1"/>
</dbReference>
<dbReference type="AlphaFoldDB" id="A0A0G1ZD63"/>
<dbReference type="Gene3D" id="3.40.50.720">
    <property type="entry name" value="NAD(P)-binding Rossmann-like Domain"/>
    <property type="match status" value="1"/>
</dbReference>
<dbReference type="InterPro" id="IPR000534">
    <property type="entry name" value="Semialdehyde_DH_NAD-bd"/>
</dbReference>
<evidence type="ECO:0000259" key="1">
    <source>
        <dbReference type="SMART" id="SM00859"/>
    </source>
</evidence>
<accession>A0A0G1ZD63</accession>
<name>A0A0G1ZD63_9BACT</name>
<dbReference type="SUPFAM" id="SSF51735">
    <property type="entry name" value="NAD(P)-binding Rossmann-fold domains"/>
    <property type="match status" value="1"/>
</dbReference>
<dbReference type="EMBL" id="LCQM01000026">
    <property type="protein sequence ID" value="KKW17109.1"/>
    <property type="molecule type" value="Genomic_DNA"/>
</dbReference>
<protein>
    <submittedName>
        <fullName evidence="2">Aspartate-semialdehyde dehydrogenase</fullName>
    </submittedName>
</protein>